<dbReference type="RefSeq" id="WP_347162411.1">
    <property type="nucleotide sequence ID" value="NZ_JBDLOB010000002.1"/>
</dbReference>
<evidence type="ECO:0000313" key="2">
    <source>
        <dbReference type="EMBL" id="MEN8624998.1"/>
    </source>
</evidence>
<evidence type="ECO:0000256" key="1">
    <source>
        <dbReference type="SAM" id="MobiDB-lite"/>
    </source>
</evidence>
<proteinExistence type="predicted"/>
<sequence length="127" mass="14291">MENSKNPLPEEMDHIDGNRRDTNDSVDNSDNLDNNNQDEQDNQLVDLDNPMLHTIDNDDVIDNSAGFNNSEVGSDATQGLTPAHRQNIDESRVDEILVQDNLDDSDYPDAMDIVDREAAERSNDDDF</sequence>
<dbReference type="Proteomes" id="UP001414441">
    <property type="component" value="Unassembled WGS sequence"/>
</dbReference>
<protein>
    <submittedName>
        <fullName evidence="2">Uncharacterized protein</fullName>
    </submittedName>
</protein>
<accession>A0ABV0D387</accession>
<reference evidence="2 3" key="1">
    <citation type="submission" date="2024-05" db="EMBL/GenBank/DDBJ databases">
        <title>Genome sequencing of Marine Estuary Bacteria, Pseudoalteromonas distincta strain FA, Psychrobacter proteolyticus strain EA, and Shewanella baltica strain CA.</title>
        <authorList>
            <person name="Dieffenbach S.A."/>
            <person name="Maclea K.S."/>
        </authorList>
    </citation>
    <scope>NUCLEOTIDE SEQUENCE [LARGE SCALE GENOMIC DNA]</scope>
    <source>
        <strain evidence="2 3">EA</strain>
    </source>
</reference>
<feature type="compositionally biased region" description="Low complexity" evidence="1">
    <location>
        <begin position="25"/>
        <end position="35"/>
    </location>
</feature>
<feature type="compositionally biased region" description="Polar residues" evidence="1">
    <location>
        <begin position="65"/>
        <end position="80"/>
    </location>
</feature>
<dbReference type="EMBL" id="JBDLOB010000002">
    <property type="protein sequence ID" value="MEN8624998.1"/>
    <property type="molecule type" value="Genomic_DNA"/>
</dbReference>
<feature type="region of interest" description="Disordered" evidence="1">
    <location>
        <begin position="1"/>
        <end position="90"/>
    </location>
</feature>
<name>A0ABV0D387_9GAMM</name>
<keyword evidence="3" id="KW-1185">Reference proteome</keyword>
<organism evidence="2 3">
    <name type="scientific">Psychrobacter proteolyticus</name>
    <dbReference type="NCBI Taxonomy" id="147825"/>
    <lineage>
        <taxon>Bacteria</taxon>
        <taxon>Pseudomonadati</taxon>
        <taxon>Pseudomonadota</taxon>
        <taxon>Gammaproteobacteria</taxon>
        <taxon>Moraxellales</taxon>
        <taxon>Moraxellaceae</taxon>
        <taxon>Psychrobacter</taxon>
    </lineage>
</organism>
<gene>
    <name evidence="2" type="ORF">ABFV72_03135</name>
</gene>
<comment type="caution">
    <text evidence="2">The sequence shown here is derived from an EMBL/GenBank/DDBJ whole genome shotgun (WGS) entry which is preliminary data.</text>
</comment>
<evidence type="ECO:0000313" key="3">
    <source>
        <dbReference type="Proteomes" id="UP001414441"/>
    </source>
</evidence>
<feature type="compositionally biased region" description="Basic and acidic residues" evidence="1">
    <location>
        <begin position="11"/>
        <end position="23"/>
    </location>
</feature>